<dbReference type="EMBL" id="ML179059">
    <property type="protein sequence ID" value="THV04172.1"/>
    <property type="molecule type" value="Genomic_DNA"/>
</dbReference>
<evidence type="ECO:0000313" key="3">
    <source>
        <dbReference type="Proteomes" id="UP000297245"/>
    </source>
</evidence>
<evidence type="ECO:0000313" key="2">
    <source>
        <dbReference type="EMBL" id="THV04172.1"/>
    </source>
</evidence>
<evidence type="ECO:0008006" key="4">
    <source>
        <dbReference type="Google" id="ProtNLM"/>
    </source>
</evidence>
<proteinExistence type="predicted"/>
<accession>A0A4S8MN08</accession>
<feature type="compositionally biased region" description="Low complexity" evidence="1">
    <location>
        <begin position="218"/>
        <end position="233"/>
    </location>
</feature>
<dbReference type="AlphaFoldDB" id="A0A4S8MN08"/>
<protein>
    <recommendedName>
        <fullName evidence="4">Zinc knuckle domain-containing protein</fullName>
    </recommendedName>
</protein>
<reference evidence="2 3" key="1">
    <citation type="journal article" date="2019" name="Nat. Ecol. Evol.">
        <title>Megaphylogeny resolves global patterns of mushroom evolution.</title>
        <authorList>
            <person name="Varga T."/>
            <person name="Krizsan K."/>
            <person name="Foldi C."/>
            <person name="Dima B."/>
            <person name="Sanchez-Garcia M."/>
            <person name="Sanchez-Ramirez S."/>
            <person name="Szollosi G.J."/>
            <person name="Szarkandi J.G."/>
            <person name="Papp V."/>
            <person name="Albert L."/>
            <person name="Andreopoulos W."/>
            <person name="Angelini C."/>
            <person name="Antonin V."/>
            <person name="Barry K.W."/>
            <person name="Bougher N.L."/>
            <person name="Buchanan P."/>
            <person name="Buyck B."/>
            <person name="Bense V."/>
            <person name="Catcheside P."/>
            <person name="Chovatia M."/>
            <person name="Cooper J."/>
            <person name="Damon W."/>
            <person name="Desjardin D."/>
            <person name="Finy P."/>
            <person name="Geml J."/>
            <person name="Haridas S."/>
            <person name="Hughes K."/>
            <person name="Justo A."/>
            <person name="Karasinski D."/>
            <person name="Kautmanova I."/>
            <person name="Kiss B."/>
            <person name="Kocsube S."/>
            <person name="Kotiranta H."/>
            <person name="LaButti K.M."/>
            <person name="Lechner B.E."/>
            <person name="Liimatainen K."/>
            <person name="Lipzen A."/>
            <person name="Lukacs Z."/>
            <person name="Mihaltcheva S."/>
            <person name="Morgado L.N."/>
            <person name="Niskanen T."/>
            <person name="Noordeloos M.E."/>
            <person name="Ohm R.A."/>
            <person name="Ortiz-Santana B."/>
            <person name="Ovrebo C."/>
            <person name="Racz N."/>
            <person name="Riley R."/>
            <person name="Savchenko A."/>
            <person name="Shiryaev A."/>
            <person name="Soop K."/>
            <person name="Spirin V."/>
            <person name="Szebenyi C."/>
            <person name="Tomsovsky M."/>
            <person name="Tulloss R.E."/>
            <person name="Uehling J."/>
            <person name="Grigoriev I.V."/>
            <person name="Vagvolgyi C."/>
            <person name="Papp T."/>
            <person name="Martin F.M."/>
            <person name="Miettinen O."/>
            <person name="Hibbett D.S."/>
            <person name="Nagy L.G."/>
        </authorList>
    </citation>
    <scope>NUCLEOTIDE SEQUENCE [LARGE SCALE GENOMIC DNA]</scope>
    <source>
        <strain evidence="2 3">CBS 962.96</strain>
    </source>
</reference>
<name>A0A4S8MN08_DENBC</name>
<dbReference type="OrthoDB" id="10261556at2759"/>
<organism evidence="2 3">
    <name type="scientific">Dendrothele bispora (strain CBS 962.96)</name>
    <dbReference type="NCBI Taxonomy" id="1314807"/>
    <lineage>
        <taxon>Eukaryota</taxon>
        <taxon>Fungi</taxon>
        <taxon>Dikarya</taxon>
        <taxon>Basidiomycota</taxon>
        <taxon>Agaricomycotina</taxon>
        <taxon>Agaricomycetes</taxon>
        <taxon>Agaricomycetidae</taxon>
        <taxon>Agaricales</taxon>
        <taxon>Agaricales incertae sedis</taxon>
        <taxon>Dendrothele</taxon>
    </lineage>
</organism>
<evidence type="ECO:0000256" key="1">
    <source>
        <dbReference type="SAM" id="MobiDB-lite"/>
    </source>
</evidence>
<sequence length="253" mass="28108">MSINDFETLAMDIFINAGSRGPTSAVFTLFEVPNTPTRKGGKRQYNTKPYKMTDVDAKFREDLNAWRIQTELEVGLEDDFFKSQIILPDGVRDRIVDLFHYDQLKEAATLAEQTKWNEAHTFGQAIIAVVQKYKPPPPPETPAPTVLSTPFTSTPINTPIPNVSTIPITPTPAMRKRGLYGCTTCRAMGKTRTDHTAANKKSCPYYGQKENIKSTTQSKTNSTPKSSASATPPKLIELGQELKRESGIILPLF</sequence>
<dbReference type="Proteomes" id="UP000297245">
    <property type="component" value="Unassembled WGS sequence"/>
</dbReference>
<feature type="region of interest" description="Disordered" evidence="1">
    <location>
        <begin position="213"/>
        <end position="233"/>
    </location>
</feature>
<gene>
    <name evidence="2" type="ORF">K435DRAFT_791197</name>
</gene>
<keyword evidence="3" id="KW-1185">Reference proteome</keyword>